<protein>
    <submittedName>
        <fullName evidence="1">Uncharacterized protein</fullName>
    </submittedName>
</protein>
<dbReference type="RefSeq" id="WP_354365663.1">
    <property type="nucleotide sequence ID" value="NZ_JBEPLO010000018.1"/>
</dbReference>
<evidence type="ECO:0000313" key="2">
    <source>
        <dbReference type="Proteomes" id="UP001549122"/>
    </source>
</evidence>
<sequence length="98" mass="11400">MRFTFLARGMAMAEQASKQTITIGDWQVTFPQDITIFREQEEWLVFTELVRVLHAKLTYDTKNQGLSVQILTNEFAFVLENRTLGIERQNPRGSLFNC</sequence>
<keyword evidence="2" id="KW-1185">Reference proteome</keyword>
<gene>
    <name evidence="1" type="ORF">ABID29_001646</name>
</gene>
<name>A0ABV2FIY5_9STRE</name>
<dbReference type="EMBL" id="JBEPLO010000018">
    <property type="protein sequence ID" value="MET3558520.1"/>
    <property type="molecule type" value="Genomic_DNA"/>
</dbReference>
<accession>A0ABV2FIY5</accession>
<reference evidence="1 2" key="1">
    <citation type="submission" date="2024-06" db="EMBL/GenBank/DDBJ databases">
        <title>Genomic Encyclopedia of Type Strains, Phase IV (KMG-IV): sequencing the most valuable type-strain genomes for metagenomic binning, comparative biology and taxonomic classification.</title>
        <authorList>
            <person name="Goeker M."/>
        </authorList>
    </citation>
    <scope>NUCLEOTIDE SEQUENCE [LARGE SCALE GENOMIC DNA]</scope>
    <source>
        <strain evidence="1 2">DSM 28303</strain>
    </source>
</reference>
<evidence type="ECO:0000313" key="1">
    <source>
        <dbReference type="EMBL" id="MET3558520.1"/>
    </source>
</evidence>
<dbReference type="Proteomes" id="UP001549122">
    <property type="component" value="Unassembled WGS sequence"/>
</dbReference>
<comment type="caution">
    <text evidence="1">The sequence shown here is derived from an EMBL/GenBank/DDBJ whole genome shotgun (WGS) entry which is preliminary data.</text>
</comment>
<proteinExistence type="predicted"/>
<organism evidence="1 2">
    <name type="scientific">Streptococcus rupicaprae</name>
    <dbReference type="NCBI Taxonomy" id="759619"/>
    <lineage>
        <taxon>Bacteria</taxon>
        <taxon>Bacillati</taxon>
        <taxon>Bacillota</taxon>
        <taxon>Bacilli</taxon>
        <taxon>Lactobacillales</taxon>
        <taxon>Streptococcaceae</taxon>
        <taxon>Streptococcus</taxon>
    </lineage>
</organism>